<dbReference type="AlphaFoldDB" id="A0A3N3DV81"/>
<dbReference type="EMBL" id="RKIK01000080">
    <property type="protein sequence ID" value="ROV58397.1"/>
    <property type="molecule type" value="Genomic_DNA"/>
</dbReference>
<protein>
    <submittedName>
        <fullName evidence="1">Uncharacterized protein</fullName>
    </submittedName>
</protein>
<sequence length="128" mass="14235">MGMLSAACLTLLLSSATDQELFSQNLASQNVAHQLQPANTSVALGFEAKRHSNPLHSLVSRYLVKSTERQNQTASFLPVTDSIYALNSALSSSYYRYIDGSTAFRAKGYYESNLIYRFIHSRHRPSIA</sequence>
<evidence type="ECO:0000313" key="2">
    <source>
        <dbReference type="Proteomes" id="UP000278792"/>
    </source>
</evidence>
<evidence type="ECO:0000313" key="1">
    <source>
        <dbReference type="EMBL" id="ROV58397.1"/>
    </source>
</evidence>
<accession>A0A3N3DV81</accession>
<proteinExistence type="predicted"/>
<comment type="caution">
    <text evidence="1">The sequence shown here is derived from an EMBL/GenBank/DDBJ whole genome shotgun (WGS) entry which is preliminary data.</text>
</comment>
<dbReference type="Proteomes" id="UP000278792">
    <property type="component" value="Unassembled WGS sequence"/>
</dbReference>
<name>A0A3N3DV81_9VIBR</name>
<organism evidence="1 2">
    <name type="scientific">Vibrio ponticus</name>
    <dbReference type="NCBI Taxonomy" id="265668"/>
    <lineage>
        <taxon>Bacteria</taxon>
        <taxon>Pseudomonadati</taxon>
        <taxon>Pseudomonadota</taxon>
        <taxon>Gammaproteobacteria</taxon>
        <taxon>Vibrionales</taxon>
        <taxon>Vibrionaceae</taxon>
        <taxon>Vibrio</taxon>
    </lineage>
</organism>
<gene>
    <name evidence="1" type="ORF">EGH82_18745</name>
</gene>
<reference evidence="1 2" key="1">
    <citation type="submission" date="2018-11" db="EMBL/GenBank/DDBJ databases">
        <title>Vibrio ponticus strain CAIM 1751 pathogenic for the snapper Lutjanus guttatus.</title>
        <authorList>
            <person name="Soto-Rodriguez S."/>
            <person name="Lozano-Olvera R."/>
            <person name="Gomez-Gil B."/>
        </authorList>
    </citation>
    <scope>NUCLEOTIDE SEQUENCE [LARGE SCALE GENOMIC DNA]</scope>
    <source>
        <strain evidence="1 2">CAIM 1751</strain>
    </source>
</reference>